<dbReference type="PANTHER" id="PTHR45620">
    <property type="entry name" value="PDF RECEPTOR-LIKE PROTEIN-RELATED"/>
    <property type="match status" value="1"/>
</dbReference>
<keyword evidence="7 12" id="KW-0472">Membrane</keyword>
<dbReference type="CDD" id="cd15260">
    <property type="entry name" value="7tmB1_NPR_B4_insect-like"/>
    <property type="match status" value="1"/>
</dbReference>
<sequence>MSSRSTGARMDDNGTSAKKQQSILDSAHEDMRQLTAMLHMECSETVLSLARPSDGEVYCNATFDGWGCWNYTIAGGIAVIPCPVFFNNGHDVAVKECELNGTWRRSPVTGAPYANYSSCSRNMAQISAIHHFMPLYLFIAGFSLSIVMLLISLGIFFAFRQLRCERITVHKNLFVSYILTGVVWILYFVLAALDGDVLLANPLWCRMLHVLTQYCTASNFAWMFCEGLYLHVIMTQTFRTGKTLIRVLLFVGWGNPLILAIVYACVRGLYSANTTSCWVNIDSLQWIVFGPVIASIVVNVLILINLVRLLVTKLRMVPDAPQSRKAVRATLILVPLFGMQYLIFPIKPAEDHPLHGPYHYLVACFISLQGALVSIMYCFCNGEVTSLLRRKWHQHRLMSGQVRKNTALTSSTYTEGYSVVNTSMRDLSGQRQKVASDHNKTLIPQRMGLRAEAQARKLHSLESFVLAGRRRNEAAQTGGRGGHVTR</sequence>
<dbReference type="STRING" id="400727.A0A2T7PBN2"/>
<evidence type="ECO:0000256" key="10">
    <source>
        <dbReference type="ARBA" id="ARBA00023224"/>
    </source>
</evidence>
<dbReference type="SMART" id="SM00008">
    <property type="entry name" value="HormR"/>
    <property type="match status" value="1"/>
</dbReference>
<dbReference type="OrthoDB" id="16753at2759"/>
<keyword evidence="9" id="KW-0325">Glycoprotein</keyword>
<dbReference type="InterPro" id="IPR001879">
    <property type="entry name" value="GPCR_2_extracellular_dom"/>
</dbReference>
<feature type="transmembrane region" description="Helical" evidence="12">
    <location>
        <begin position="326"/>
        <end position="346"/>
    </location>
</feature>
<evidence type="ECO:0000256" key="6">
    <source>
        <dbReference type="ARBA" id="ARBA00023040"/>
    </source>
</evidence>
<evidence type="ECO:0000313" key="16">
    <source>
        <dbReference type="Proteomes" id="UP000245119"/>
    </source>
</evidence>
<keyword evidence="10" id="KW-0807">Transducer</keyword>
<feature type="transmembrane region" description="Helical" evidence="12">
    <location>
        <begin position="211"/>
        <end position="232"/>
    </location>
</feature>
<dbReference type="PROSITE" id="PS50227">
    <property type="entry name" value="G_PROTEIN_RECEP_F2_3"/>
    <property type="match status" value="1"/>
</dbReference>
<dbReference type="Gene3D" id="1.20.1070.10">
    <property type="entry name" value="Rhodopsin 7-helix transmembrane proteins"/>
    <property type="match status" value="1"/>
</dbReference>
<dbReference type="InterPro" id="IPR050332">
    <property type="entry name" value="GPCR_2"/>
</dbReference>
<evidence type="ECO:0008006" key="17">
    <source>
        <dbReference type="Google" id="ProtNLM"/>
    </source>
</evidence>
<feature type="transmembrane region" description="Helical" evidence="12">
    <location>
        <begin position="171"/>
        <end position="191"/>
    </location>
</feature>
<evidence type="ECO:0000256" key="11">
    <source>
        <dbReference type="SAM" id="MobiDB-lite"/>
    </source>
</evidence>
<feature type="transmembrane region" description="Helical" evidence="12">
    <location>
        <begin position="135"/>
        <end position="159"/>
    </location>
</feature>
<feature type="compositionally biased region" description="Polar residues" evidence="11">
    <location>
        <begin position="13"/>
        <end position="23"/>
    </location>
</feature>
<keyword evidence="16" id="KW-1185">Reference proteome</keyword>
<evidence type="ECO:0000256" key="9">
    <source>
        <dbReference type="ARBA" id="ARBA00023180"/>
    </source>
</evidence>
<gene>
    <name evidence="15" type="ORF">C0Q70_10102</name>
</gene>
<dbReference type="InterPro" id="IPR000832">
    <property type="entry name" value="GPCR_2_secretin-like"/>
</dbReference>
<dbReference type="Gene3D" id="4.10.1240.10">
    <property type="entry name" value="GPCR, family 2, extracellular hormone receptor domain"/>
    <property type="match status" value="1"/>
</dbReference>
<evidence type="ECO:0000256" key="3">
    <source>
        <dbReference type="ARBA" id="ARBA00022475"/>
    </source>
</evidence>
<dbReference type="GO" id="GO:0008528">
    <property type="term" value="F:G protein-coupled peptide receptor activity"/>
    <property type="evidence" value="ECO:0007669"/>
    <property type="project" value="TreeGrafter"/>
</dbReference>
<dbReference type="Pfam" id="PF00002">
    <property type="entry name" value="7tm_2"/>
    <property type="match status" value="1"/>
</dbReference>
<proteinExistence type="inferred from homology"/>
<dbReference type="Pfam" id="PF02793">
    <property type="entry name" value="HRM"/>
    <property type="match status" value="1"/>
</dbReference>
<comment type="caution">
    <text evidence="15">The sequence shown here is derived from an EMBL/GenBank/DDBJ whole genome shotgun (WGS) entry which is preliminary data.</text>
</comment>
<dbReference type="SUPFAM" id="SSF81321">
    <property type="entry name" value="Family A G protein-coupled receptor-like"/>
    <property type="match status" value="1"/>
</dbReference>
<dbReference type="PANTHER" id="PTHR45620:SF42">
    <property type="entry name" value="G-PROTEIN COUPLED RECEPTOR SEB-2"/>
    <property type="match status" value="1"/>
</dbReference>
<organism evidence="15 16">
    <name type="scientific">Pomacea canaliculata</name>
    <name type="common">Golden apple snail</name>
    <dbReference type="NCBI Taxonomy" id="400727"/>
    <lineage>
        <taxon>Eukaryota</taxon>
        <taxon>Metazoa</taxon>
        <taxon>Spiralia</taxon>
        <taxon>Lophotrochozoa</taxon>
        <taxon>Mollusca</taxon>
        <taxon>Gastropoda</taxon>
        <taxon>Caenogastropoda</taxon>
        <taxon>Architaenioglossa</taxon>
        <taxon>Ampullarioidea</taxon>
        <taxon>Ampullariidae</taxon>
        <taxon>Pomacea</taxon>
    </lineage>
</organism>
<dbReference type="EMBL" id="PZQS01000005">
    <property type="protein sequence ID" value="PVD30827.1"/>
    <property type="molecule type" value="Genomic_DNA"/>
</dbReference>
<feature type="domain" description="G-protein coupled receptors family 2 profile 1" evidence="13">
    <location>
        <begin position="41"/>
        <end position="123"/>
    </location>
</feature>
<protein>
    <recommendedName>
        <fullName evidence="17">G-protein coupled receptors family 2 profile 2 domain-containing protein</fullName>
    </recommendedName>
</protein>
<keyword evidence="4 12" id="KW-0812">Transmembrane</keyword>
<dbReference type="PROSITE" id="PS00649">
    <property type="entry name" value="G_PROTEIN_RECEP_F2_1"/>
    <property type="match status" value="1"/>
</dbReference>
<keyword evidence="5 12" id="KW-1133">Transmembrane helix</keyword>
<dbReference type="SUPFAM" id="SSF111418">
    <property type="entry name" value="Hormone receptor domain"/>
    <property type="match status" value="1"/>
</dbReference>
<dbReference type="GO" id="GO:0007188">
    <property type="term" value="P:adenylate cyclase-modulating G protein-coupled receptor signaling pathway"/>
    <property type="evidence" value="ECO:0007669"/>
    <property type="project" value="TreeGrafter"/>
</dbReference>
<keyword evidence="8" id="KW-0675">Receptor</keyword>
<dbReference type="InterPro" id="IPR017981">
    <property type="entry name" value="GPCR_2-like_7TM"/>
</dbReference>
<evidence type="ECO:0000313" key="15">
    <source>
        <dbReference type="EMBL" id="PVD30827.1"/>
    </source>
</evidence>
<dbReference type="Proteomes" id="UP000245119">
    <property type="component" value="Linkage Group LG5"/>
</dbReference>
<dbReference type="InterPro" id="IPR036445">
    <property type="entry name" value="GPCR_2_extracell_dom_sf"/>
</dbReference>
<reference evidence="15 16" key="1">
    <citation type="submission" date="2018-04" db="EMBL/GenBank/DDBJ databases">
        <title>The genome of golden apple snail Pomacea canaliculata provides insight into stress tolerance and invasive adaptation.</title>
        <authorList>
            <person name="Liu C."/>
            <person name="Liu B."/>
            <person name="Ren Y."/>
            <person name="Zhang Y."/>
            <person name="Wang H."/>
            <person name="Li S."/>
            <person name="Jiang F."/>
            <person name="Yin L."/>
            <person name="Zhang G."/>
            <person name="Qian W."/>
            <person name="Fan W."/>
        </authorList>
    </citation>
    <scope>NUCLEOTIDE SEQUENCE [LARGE SCALE GENOMIC DNA]</scope>
    <source>
        <strain evidence="15">SZHN2017</strain>
        <tissue evidence="15">Muscle</tissue>
    </source>
</reference>
<dbReference type="InterPro" id="IPR017983">
    <property type="entry name" value="GPCR_2_secretin-like_CS"/>
</dbReference>
<evidence type="ECO:0000259" key="13">
    <source>
        <dbReference type="PROSITE" id="PS50227"/>
    </source>
</evidence>
<evidence type="ECO:0000256" key="4">
    <source>
        <dbReference type="ARBA" id="ARBA00022692"/>
    </source>
</evidence>
<feature type="transmembrane region" description="Helical" evidence="12">
    <location>
        <begin position="244"/>
        <end position="264"/>
    </location>
</feature>
<dbReference type="GO" id="GO:0005886">
    <property type="term" value="C:plasma membrane"/>
    <property type="evidence" value="ECO:0007669"/>
    <property type="project" value="UniProtKB-SubCell"/>
</dbReference>
<evidence type="ECO:0000256" key="12">
    <source>
        <dbReference type="SAM" id="Phobius"/>
    </source>
</evidence>
<dbReference type="GO" id="GO:0007166">
    <property type="term" value="P:cell surface receptor signaling pathway"/>
    <property type="evidence" value="ECO:0007669"/>
    <property type="project" value="InterPro"/>
</dbReference>
<dbReference type="PROSITE" id="PS50261">
    <property type="entry name" value="G_PROTEIN_RECEP_F2_4"/>
    <property type="match status" value="1"/>
</dbReference>
<feature type="region of interest" description="Disordered" evidence="11">
    <location>
        <begin position="1"/>
        <end position="23"/>
    </location>
</feature>
<accession>A0A2T7PBN2</accession>
<comment type="similarity">
    <text evidence="2">Belongs to the G-protein coupled receptor 2 family.</text>
</comment>
<evidence type="ECO:0000259" key="14">
    <source>
        <dbReference type="PROSITE" id="PS50261"/>
    </source>
</evidence>
<keyword evidence="3" id="KW-1003">Cell membrane</keyword>
<dbReference type="AlphaFoldDB" id="A0A2T7PBN2"/>
<evidence type="ECO:0000256" key="2">
    <source>
        <dbReference type="ARBA" id="ARBA00005314"/>
    </source>
</evidence>
<evidence type="ECO:0000256" key="1">
    <source>
        <dbReference type="ARBA" id="ARBA00004651"/>
    </source>
</evidence>
<name>A0A2T7PBN2_POMCA</name>
<comment type="subcellular location">
    <subcellularLocation>
        <location evidence="1">Cell membrane</location>
        <topology evidence="1">Multi-pass membrane protein</topology>
    </subcellularLocation>
</comment>
<evidence type="ECO:0000256" key="8">
    <source>
        <dbReference type="ARBA" id="ARBA00023170"/>
    </source>
</evidence>
<feature type="transmembrane region" description="Helical" evidence="12">
    <location>
        <begin position="284"/>
        <end position="306"/>
    </location>
</feature>
<dbReference type="PRINTS" id="PR00249">
    <property type="entry name" value="GPCRSECRETIN"/>
</dbReference>
<keyword evidence="6" id="KW-0297">G-protein coupled receptor</keyword>
<feature type="domain" description="G-protein coupled receptors family 2 profile 2" evidence="14">
    <location>
        <begin position="134"/>
        <end position="381"/>
    </location>
</feature>
<feature type="transmembrane region" description="Helical" evidence="12">
    <location>
        <begin position="358"/>
        <end position="380"/>
    </location>
</feature>
<evidence type="ECO:0000256" key="7">
    <source>
        <dbReference type="ARBA" id="ARBA00023136"/>
    </source>
</evidence>
<evidence type="ECO:0000256" key="5">
    <source>
        <dbReference type="ARBA" id="ARBA00022989"/>
    </source>
</evidence>